<dbReference type="InterPro" id="IPR000160">
    <property type="entry name" value="GGDEF_dom"/>
</dbReference>
<name>A0ABV1RBQ6_9ALTE</name>
<dbReference type="CDD" id="cd00130">
    <property type="entry name" value="PAS"/>
    <property type="match status" value="4"/>
</dbReference>
<protein>
    <submittedName>
        <fullName evidence="5">EAL domain-containing protein</fullName>
    </submittedName>
</protein>
<dbReference type="NCBIfam" id="TIGR00254">
    <property type="entry name" value="GGDEF"/>
    <property type="match status" value="1"/>
</dbReference>
<proteinExistence type="predicted"/>
<dbReference type="Pfam" id="PF00989">
    <property type="entry name" value="PAS"/>
    <property type="match status" value="2"/>
</dbReference>
<dbReference type="InterPro" id="IPR001633">
    <property type="entry name" value="EAL_dom"/>
</dbReference>
<evidence type="ECO:0000259" key="2">
    <source>
        <dbReference type="PROSITE" id="PS50113"/>
    </source>
</evidence>
<gene>
    <name evidence="5" type="ORF">ABS311_00455</name>
</gene>
<dbReference type="InterPro" id="IPR001610">
    <property type="entry name" value="PAC"/>
</dbReference>
<evidence type="ECO:0000259" key="3">
    <source>
        <dbReference type="PROSITE" id="PS50883"/>
    </source>
</evidence>
<dbReference type="PANTHER" id="PTHR44757:SF2">
    <property type="entry name" value="BIOFILM ARCHITECTURE MAINTENANCE PROTEIN MBAA"/>
    <property type="match status" value="1"/>
</dbReference>
<dbReference type="CDD" id="cd01949">
    <property type="entry name" value="GGDEF"/>
    <property type="match status" value="1"/>
</dbReference>
<dbReference type="Pfam" id="PF00990">
    <property type="entry name" value="GGDEF"/>
    <property type="match status" value="1"/>
</dbReference>
<dbReference type="EMBL" id="JBELOE010000049">
    <property type="protein sequence ID" value="MER2490359.1"/>
    <property type="molecule type" value="Genomic_DNA"/>
</dbReference>
<dbReference type="Pfam" id="PF13426">
    <property type="entry name" value="PAS_9"/>
    <property type="match status" value="1"/>
</dbReference>
<evidence type="ECO:0000259" key="4">
    <source>
        <dbReference type="PROSITE" id="PS50887"/>
    </source>
</evidence>
<keyword evidence="6" id="KW-1185">Reference proteome</keyword>
<feature type="domain" description="PAC" evidence="2">
    <location>
        <begin position="76"/>
        <end position="128"/>
    </location>
</feature>
<dbReference type="InterPro" id="IPR035965">
    <property type="entry name" value="PAS-like_dom_sf"/>
</dbReference>
<sequence length="931" mass="105979">MEYNEKFFEQLVHSARSGIWVIDEHCRTTYVNPSMAEMLGYTVEQMLNKHLFEFLDENGIERAKINLARRREGQEEQRESVFIHKEGFAVYTNLVTWPVFDEQGQYRGAIAGVMDDSSRRGMLDELAEAKERLQVFDKVTVDGILIHQGGHIIELNDACCRIFEGSRKEIMTHDFTAMLLPEYKTLVIQAMHYDTVEKFEVKARSLTGKLLILELSSKRMHYRGDLVRVSVLRDVTQYKQTQTALEQIELTNQALIENAPEAIVLLDRKSLQILHANSKAGSLFGISVHRLLGHSLESFIIKHDGKLAGAGRTFDNLVQQALSCLAPLAEIKIQHQSGTAIDCELRLVSIQWQGASLLRVSLLDIRSRKRAQDKMKQLSSALEQSADLVMITDKNGIIEYVNHALLSVTGYQLEEVIGQTPALFKSKQHNSAFMKKLWKQILAGHSFRDVFVNQNKDGSVFYEEKTITPLKNEEGEITHFVSTGKDITERMEFQANLHHLAFHDSLTNLPNRALFNDRLKSSLQTAKRYRQKIALLFFDIDHFKRINDSLGHEVGDLLLKQVSKKLQQRLRGSDTVARLGGDEFAVILNNVKDDESIRQTASEIIELINQPIKLAERELFITTSIGIAVYPADGDDSLTLLKNADVAMYRAKAQGRNAFMFYQQEMNAHAFELLTLESELHRALQQQEFCLQYQPKICLRTGKMTGVEALLRWQHPEKGMIAPDKFVPLLEESGLILPVGQWVIEQALKDYRFWQSHGLFNLNLAINLSPAQLKDLKFIETLQSALAKYKLPMQCVELEITEHTMMIHGENSFLLMEQLRQLGTHFSIDDFGTGYSSLAYLKKLPVETIKIDRSFIRDIGVEVEDEIIVKTVIAMAKSLGYQVVAEGVENLKQVDFLRALDCDVAQGFLFSRPLSALDILQYQVQPETLPH</sequence>
<organism evidence="5 6">
    <name type="scientific">Catenovulum sediminis</name>
    <dbReference type="NCBI Taxonomy" id="1740262"/>
    <lineage>
        <taxon>Bacteria</taxon>
        <taxon>Pseudomonadati</taxon>
        <taxon>Pseudomonadota</taxon>
        <taxon>Gammaproteobacteria</taxon>
        <taxon>Alteromonadales</taxon>
        <taxon>Alteromonadaceae</taxon>
        <taxon>Catenovulum</taxon>
    </lineage>
</organism>
<dbReference type="InterPro" id="IPR013767">
    <property type="entry name" value="PAS_fold"/>
</dbReference>
<dbReference type="RefSeq" id="WP_350400172.1">
    <property type="nucleotide sequence ID" value="NZ_JBELOE010000049.1"/>
</dbReference>
<dbReference type="SUPFAM" id="SSF55785">
    <property type="entry name" value="PYP-like sensor domain (PAS domain)"/>
    <property type="match status" value="4"/>
</dbReference>
<reference evidence="5 6" key="1">
    <citation type="submission" date="2024-06" db="EMBL/GenBank/DDBJ databases">
        <authorList>
            <person name="Chen R.Y."/>
        </authorList>
    </citation>
    <scope>NUCLEOTIDE SEQUENCE [LARGE SCALE GENOMIC DNA]</scope>
    <source>
        <strain evidence="5 6">D2</strain>
    </source>
</reference>
<dbReference type="PROSITE" id="PS50112">
    <property type="entry name" value="PAS"/>
    <property type="match status" value="3"/>
</dbReference>
<dbReference type="Pfam" id="PF13188">
    <property type="entry name" value="PAS_8"/>
    <property type="match status" value="1"/>
</dbReference>
<evidence type="ECO:0000313" key="5">
    <source>
        <dbReference type="EMBL" id="MER2490359.1"/>
    </source>
</evidence>
<dbReference type="Gene3D" id="3.30.450.20">
    <property type="entry name" value="PAS domain"/>
    <property type="match status" value="4"/>
</dbReference>
<dbReference type="Gene3D" id="3.30.70.270">
    <property type="match status" value="1"/>
</dbReference>
<feature type="domain" description="PAS" evidence="1">
    <location>
        <begin position="4"/>
        <end position="74"/>
    </location>
</feature>
<dbReference type="SMART" id="SM00052">
    <property type="entry name" value="EAL"/>
    <property type="match status" value="1"/>
</dbReference>
<dbReference type="InterPro" id="IPR000014">
    <property type="entry name" value="PAS"/>
</dbReference>
<dbReference type="PROSITE" id="PS50883">
    <property type="entry name" value="EAL"/>
    <property type="match status" value="1"/>
</dbReference>
<dbReference type="SUPFAM" id="SSF55073">
    <property type="entry name" value="Nucleotide cyclase"/>
    <property type="match status" value="1"/>
</dbReference>
<dbReference type="SMART" id="SM00086">
    <property type="entry name" value="PAC"/>
    <property type="match status" value="4"/>
</dbReference>
<dbReference type="Gene3D" id="3.20.20.450">
    <property type="entry name" value="EAL domain"/>
    <property type="match status" value="1"/>
</dbReference>
<dbReference type="InterPro" id="IPR012226">
    <property type="entry name" value="Diguanyl_cyclase/Pdiesterase"/>
</dbReference>
<dbReference type="InterPro" id="IPR000700">
    <property type="entry name" value="PAS-assoc_C"/>
</dbReference>
<dbReference type="NCBIfam" id="TIGR00229">
    <property type="entry name" value="sensory_box"/>
    <property type="match status" value="4"/>
</dbReference>
<feature type="domain" description="PAC" evidence="2">
    <location>
        <begin position="445"/>
        <end position="499"/>
    </location>
</feature>
<evidence type="ECO:0000313" key="6">
    <source>
        <dbReference type="Proteomes" id="UP001467690"/>
    </source>
</evidence>
<dbReference type="InterPro" id="IPR052155">
    <property type="entry name" value="Biofilm_reg_signaling"/>
</dbReference>
<dbReference type="Pfam" id="PF00563">
    <property type="entry name" value="EAL"/>
    <property type="match status" value="1"/>
</dbReference>
<dbReference type="Proteomes" id="UP001467690">
    <property type="component" value="Unassembled WGS sequence"/>
</dbReference>
<feature type="domain" description="PAS" evidence="1">
    <location>
        <begin position="374"/>
        <end position="420"/>
    </location>
</feature>
<dbReference type="InterPro" id="IPR043128">
    <property type="entry name" value="Rev_trsase/Diguanyl_cyclase"/>
</dbReference>
<dbReference type="InterPro" id="IPR029787">
    <property type="entry name" value="Nucleotide_cyclase"/>
</dbReference>
<feature type="domain" description="PAS" evidence="1">
    <location>
        <begin position="255"/>
        <end position="296"/>
    </location>
</feature>
<dbReference type="SMART" id="SM00267">
    <property type="entry name" value="GGDEF"/>
    <property type="match status" value="1"/>
</dbReference>
<evidence type="ECO:0000259" key="1">
    <source>
        <dbReference type="PROSITE" id="PS50112"/>
    </source>
</evidence>
<dbReference type="PROSITE" id="PS50113">
    <property type="entry name" value="PAC"/>
    <property type="match status" value="2"/>
</dbReference>
<accession>A0ABV1RBQ6</accession>
<dbReference type="PANTHER" id="PTHR44757">
    <property type="entry name" value="DIGUANYLATE CYCLASE DGCP"/>
    <property type="match status" value="1"/>
</dbReference>
<comment type="caution">
    <text evidence="5">The sequence shown here is derived from an EMBL/GenBank/DDBJ whole genome shotgun (WGS) entry which is preliminary data.</text>
</comment>
<feature type="domain" description="EAL" evidence="3">
    <location>
        <begin position="673"/>
        <end position="927"/>
    </location>
</feature>
<feature type="domain" description="GGDEF" evidence="4">
    <location>
        <begin position="531"/>
        <end position="664"/>
    </location>
</feature>
<dbReference type="InterPro" id="IPR035919">
    <property type="entry name" value="EAL_sf"/>
</dbReference>
<dbReference type="SMART" id="SM00091">
    <property type="entry name" value="PAS"/>
    <property type="match status" value="4"/>
</dbReference>
<dbReference type="PROSITE" id="PS50887">
    <property type="entry name" value="GGDEF"/>
    <property type="match status" value="1"/>
</dbReference>
<dbReference type="CDD" id="cd01948">
    <property type="entry name" value="EAL"/>
    <property type="match status" value="1"/>
</dbReference>
<dbReference type="PIRSF" id="PIRSF005925">
    <property type="entry name" value="Dos"/>
    <property type="match status" value="1"/>
</dbReference>
<dbReference type="SUPFAM" id="SSF141868">
    <property type="entry name" value="EAL domain-like"/>
    <property type="match status" value="1"/>
</dbReference>